<feature type="transmembrane region" description="Helical" evidence="1">
    <location>
        <begin position="295"/>
        <end position="314"/>
    </location>
</feature>
<proteinExistence type="predicted"/>
<evidence type="ECO:0008006" key="4">
    <source>
        <dbReference type="Google" id="ProtNLM"/>
    </source>
</evidence>
<evidence type="ECO:0000256" key="1">
    <source>
        <dbReference type="SAM" id="Phobius"/>
    </source>
</evidence>
<sequence length="455" mass="52572">MIGIVFLLMIFRIPYFLMDIPLTQPELLWQMIGERAASGNLHYVDTIEGTGPFSVLVYWVNHLLVGNSLTSFRVISFLIILFQIYYTNELLIKINAYEESNYIPAFVLTVLFQLSFDFMTLSPALMGSTFVLLALGHLLQQTTINANTVPAILLMGFCAGVAFCFHFAYVVFLPFLFLAGLVIIGFSIQQLCLLLTAYLLPLSICAVFFFMQEGLSELITIYLSLGFQTEPFQHISLNDLLFIFSLPLALALFGYFKNNLLRRMNVTQQKQNQLLLVFLLVNLSSFFLLDRISSYQFMAMLPALAYFTTHLFNLSNKRALQQILFYSYLILIPLIGYSWVFYQIEEPSFYNYAVRDELPTGNPSSEKIMVLGENFEKYTRTGIANPYLNFRLTRRYFEDMNAMKRKMKFLTDLLKESPDIIIDEEGLYREWARNIPSLEVMYSIEEDGIIRKIKN</sequence>
<keyword evidence="1" id="KW-0812">Transmembrane</keyword>
<evidence type="ECO:0000313" key="2">
    <source>
        <dbReference type="EMBL" id="MDN3688017.1"/>
    </source>
</evidence>
<feature type="transmembrane region" description="Helical" evidence="1">
    <location>
        <begin position="106"/>
        <end position="139"/>
    </location>
</feature>
<keyword evidence="1" id="KW-1133">Transmembrane helix</keyword>
<comment type="caution">
    <text evidence="2">The sequence shown here is derived from an EMBL/GenBank/DDBJ whole genome shotgun (WGS) entry which is preliminary data.</text>
</comment>
<name>A0ABT8C7G6_9BACT</name>
<evidence type="ECO:0000313" key="3">
    <source>
        <dbReference type="Proteomes" id="UP001236663"/>
    </source>
</evidence>
<dbReference type="EMBL" id="JAUFQS010000007">
    <property type="protein sequence ID" value="MDN3688017.1"/>
    <property type="molecule type" value="Genomic_DNA"/>
</dbReference>
<gene>
    <name evidence="2" type="ORF">QWZ15_09265</name>
</gene>
<keyword evidence="3" id="KW-1185">Reference proteome</keyword>
<feature type="transmembrane region" description="Helical" evidence="1">
    <location>
        <begin position="231"/>
        <end position="253"/>
    </location>
</feature>
<keyword evidence="1" id="KW-0472">Membrane</keyword>
<accession>A0ABT8C7G6</accession>
<protein>
    <recommendedName>
        <fullName evidence="4">Glycosyltransferase RgtA/B/C/D-like domain-containing protein</fullName>
    </recommendedName>
</protein>
<organism evidence="2 3">
    <name type="scientific">Cyclobacterium jeungdonense</name>
    <dbReference type="NCBI Taxonomy" id="708087"/>
    <lineage>
        <taxon>Bacteria</taxon>
        <taxon>Pseudomonadati</taxon>
        <taxon>Bacteroidota</taxon>
        <taxon>Cytophagia</taxon>
        <taxon>Cytophagales</taxon>
        <taxon>Cyclobacteriaceae</taxon>
        <taxon>Cyclobacterium</taxon>
    </lineage>
</organism>
<feature type="transmembrane region" description="Helical" evidence="1">
    <location>
        <begin position="323"/>
        <end position="342"/>
    </location>
</feature>
<feature type="transmembrane region" description="Helical" evidence="1">
    <location>
        <begin position="63"/>
        <end position="86"/>
    </location>
</feature>
<feature type="transmembrane region" description="Helical" evidence="1">
    <location>
        <begin position="151"/>
        <end position="184"/>
    </location>
</feature>
<dbReference type="Proteomes" id="UP001236663">
    <property type="component" value="Unassembled WGS sequence"/>
</dbReference>
<reference evidence="3" key="1">
    <citation type="journal article" date="2019" name="Int. J. Syst. Evol. Microbiol.">
        <title>The Global Catalogue of Microorganisms (GCM) 10K type strain sequencing project: providing services to taxonomists for standard genome sequencing and annotation.</title>
        <authorList>
            <consortium name="The Broad Institute Genomics Platform"/>
            <consortium name="The Broad Institute Genome Sequencing Center for Infectious Disease"/>
            <person name="Wu L."/>
            <person name="Ma J."/>
        </authorList>
    </citation>
    <scope>NUCLEOTIDE SEQUENCE [LARGE SCALE GENOMIC DNA]</scope>
    <source>
        <strain evidence="3">CECT 7706</strain>
    </source>
</reference>
<feature type="transmembrane region" description="Helical" evidence="1">
    <location>
        <begin position="274"/>
        <end position="289"/>
    </location>
</feature>